<organism evidence="4 5">
    <name type="scientific">Hyaloscypha hepaticicola</name>
    <dbReference type="NCBI Taxonomy" id="2082293"/>
    <lineage>
        <taxon>Eukaryota</taxon>
        <taxon>Fungi</taxon>
        <taxon>Dikarya</taxon>
        <taxon>Ascomycota</taxon>
        <taxon>Pezizomycotina</taxon>
        <taxon>Leotiomycetes</taxon>
        <taxon>Helotiales</taxon>
        <taxon>Hyaloscyphaceae</taxon>
        <taxon>Hyaloscypha</taxon>
    </lineage>
</organism>
<evidence type="ECO:0000256" key="1">
    <source>
        <dbReference type="ARBA" id="ARBA00022737"/>
    </source>
</evidence>
<dbReference type="PROSITE" id="PS50837">
    <property type="entry name" value="NACHT"/>
    <property type="match status" value="1"/>
</dbReference>
<evidence type="ECO:0000256" key="2">
    <source>
        <dbReference type="SAM" id="MobiDB-lite"/>
    </source>
</evidence>
<dbReference type="PANTHER" id="PTHR10039:SF5">
    <property type="entry name" value="NACHT DOMAIN-CONTAINING PROTEIN"/>
    <property type="match status" value="1"/>
</dbReference>
<dbReference type="Gene3D" id="3.40.50.300">
    <property type="entry name" value="P-loop containing nucleotide triphosphate hydrolases"/>
    <property type="match status" value="1"/>
</dbReference>
<feature type="region of interest" description="Disordered" evidence="2">
    <location>
        <begin position="200"/>
        <end position="224"/>
    </location>
</feature>
<evidence type="ECO:0000313" key="5">
    <source>
        <dbReference type="Proteomes" id="UP000235672"/>
    </source>
</evidence>
<feature type="domain" description="NACHT" evidence="3">
    <location>
        <begin position="298"/>
        <end position="456"/>
    </location>
</feature>
<dbReference type="STRING" id="1745343.A0A2J6PV19"/>
<dbReference type="PANTHER" id="PTHR10039">
    <property type="entry name" value="AMELOGENIN"/>
    <property type="match status" value="1"/>
</dbReference>
<dbReference type="InterPro" id="IPR007111">
    <property type="entry name" value="NACHT_NTPase"/>
</dbReference>
<evidence type="ECO:0000259" key="3">
    <source>
        <dbReference type="PROSITE" id="PS50837"/>
    </source>
</evidence>
<dbReference type="Pfam" id="PF24883">
    <property type="entry name" value="NPHP3_N"/>
    <property type="match status" value="1"/>
</dbReference>
<dbReference type="Pfam" id="PF25053">
    <property type="entry name" value="DUF7791"/>
    <property type="match status" value="1"/>
</dbReference>
<dbReference type="EMBL" id="KZ613497">
    <property type="protein sequence ID" value="PMD17875.1"/>
    <property type="molecule type" value="Genomic_DNA"/>
</dbReference>
<dbReference type="InterPro" id="IPR056884">
    <property type="entry name" value="NPHP3-like_N"/>
</dbReference>
<accession>A0A2J6PV19</accession>
<reference evidence="4 5" key="1">
    <citation type="submission" date="2016-05" db="EMBL/GenBank/DDBJ databases">
        <title>A degradative enzymes factory behind the ericoid mycorrhizal symbiosis.</title>
        <authorList>
            <consortium name="DOE Joint Genome Institute"/>
            <person name="Martino E."/>
            <person name="Morin E."/>
            <person name="Grelet G."/>
            <person name="Kuo A."/>
            <person name="Kohler A."/>
            <person name="Daghino S."/>
            <person name="Barry K."/>
            <person name="Choi C."/>
            <person name="Cichocki N."/>
            <person name="Clum A."/>
            <person name="Copeland A."/>
            <person name="Hainaut M."/>
            <person name="Haridas S."/>
            <person name="Labutti K."/>
            <person name="Lindquist E."/>
            <person name="Lipzen A."/>
            <person name="Khouja H.-R."/>
            <person name="Murat C."/>
            <person name="Ohm R."/>
            <person name="Olson A."/>
            <person name="Spatafora J."/>
            <person name="Veneault-Fourrey C."/>
            <person name="Henrissat B."/>
            <person name="Grigoriev I."/>
            <person name="Martin F."/>
            <person name="Perotto S."/>
        </authorList>
    </citation>
    <scope>NUCLEOTIDE SEQUENCE [LARGE SCALE GENOMIC DNA]</scope>
    <source>
        <strain evidence="4 5">UAMH 7357</strain>
    </source>
</reference>
<name>A0A2J6PV19_9HELO</name>
<dbReference type="AlphaFoldDB" id="A0A2J6PV19"/>
<keyword evidence="1" id="KW-0677">Repeat</keyword>
<dbReference type="OrthoDB" id="443402at2759"/>
<proteinExistence type="predicted"/>
<sequence>MDPLTALSLASSIAQVLDFGTKLFKGTREIAARGSQVTVQHLTILSSDTEGVNKGLVRHFTPLGGKVLSEEEHGLVEVATHTLELNEEIHSYLETLVQEKGSKDRWKSFKTALRTICGTKRLEELEKRLGEYRSQLTLRLLVVLNVYHSKQSVSLGELRRMGQEIIEALAVHPREYDAHLEPAAAILTSRNGEQTTLLGRPTVVGDKTNNKDKHRSTINPPRTSTTFINNSVKGEADFWTRPERDCGKLILDSLHFRGITQRQESIPQPHKRSFEWIWIPEENHVWDDLHKWLEKGSGSYWISGKAGSGKSSLVKYLLGDPRTYKALREWAGPGKQLVVAPFFFWYAGTPLQKSHAGLLRGLLFAAILARPELAITLFPDVCREFLSDRSSATFDATVIEIKLAFSRLLDSVPDDLKIIFFIDGLDEYTGDLNELCDLFARAANSPSVKLLLSSRPIPVCHDRFARYPKLRLQDLTRRDIEQYAKDHLENNSILKSMEDTEDGLTCNLIETIIAHACGVFLWVVLVVRHIVTRLQNYDSVSELRKEIDNLPPDLEQLYDRMLGSMCKEYQITGSKFLQLALKNMEISPTVPITAFQLSFAEDEDYNRVIQSQLKQLTEAEKEWRCKALEGRLRSRCCGLLEVQESCETYIPDEVKAPPTVGFIHRTVVEFLQMADNWRKMSLLTANTKFDAEKALVASSVAVVMSLPNTLPGSVPYDSRMEIMSRVASLVILERVVSDRTRVELHDTYMPRFKMALANRLPNPSSEGPADIAKAVVSSVDKICSKIDLSYPSSFIFHCKIALPHLNDDVMGLGFNVSKQACLRPAHFLVYYLVEQDPKLRLLVAESLLSLQFTPTEEYLTTDVLGACRMKPYYNSTPRTTLWDLLLYYAHYVIVEAPDHQLFEFDDAEVVLSLLDVISSFLERGATVDKMVRCADAEFFVTLLGFKSHKLAGEYTATQVLLRLLDVIQFRASCPDSSSFGRRGEIVAKAAKIEASLDSAPYFECIANSNDENTTDSWVFLGRPSFRRRWVLQDPAFSARSVVICGGEETPLDSLAYTVSLVRTNLSTAASTMDSWRRKLPPNDIYPAFYDSPATRLFALIKNVFQRSDKGVIVEHLLHLETLVDLSTFCETSNQRDTIYALLSLAKEWEILSWSQPAYSLVLDYKMELMDVFASFVLHCCYHSGSLDVICRPWVPGSVSKVSLNSQTTPADRDFLSSLPSWIASKDQLPFGNPSLGPGCPISRSTPVGAYEIFIISVIS</sequence>
<protein>
    <recommendedName>
        <fullName evidence="3">NACHT domain-containing protein</fullName>
    </recommendedName>
</protein>
<dbReference type="InterPro" id="IPR056693">
    <property type="entry name" value="DUF7791"/>
</dbReference>
<gene>
    <name evidence="4" type="ORF">NA56DRAFT_751897</name>
</gene>
<dbReference type="Proteomes" id="UP000235672">
    <property type="component" value="Unassembled WGS sequence"/>
</dbReference>
<evidence type="ECO:0000313" key="4">
    <source>
        <dbReference type="EMBL" id="PMD17875.1"/>
    </source>
</evidence>
<keyword evidence="5" id="KW-1185">Reference proteome</keyword>
<dbReference type="InterPro" id="IPR027417">
    <property type="entry name" value="P-loop_NTPase"/>
</dbReference>
<dbReference type="SUPFAM" id="SSF52540">
    <property type="entry name" value="P-loop containing nucleoside triphosphate hydrolases"/>
    <property type="match status" value="1"/>
</dbReference>